<sequence>MVLLDQTKFRCPEVLFQPSLIMGKESPGIHEATRNSIMKCAVNTRKDLYGNILLTGGTTMFQGIKERMTKEITALVPTSMKIKVDVPESESSVWIGGSTLAALSSFHQMWVTKDEYDESGATIVHKRCI</sequence>
<dbReference type="GeneID" id="104784354"/>
<evidence type="ECO:0000256" key="5">
    <source>
        <dbReference type="ARBA" id="ARBA00022840"/>
    </source>
</evidence>
<keyword evidence="5" id="KW-0067">ATP-binding</keyword>
<comment type="similarity">
    <text evidence="2">Belongs to the actin family.</text>
</comment>
<evidence type="ECO:0000256" key="3">
    <source>
        <dbReference type="ARBA" id="ARBA00011501"/>
    </source>
</evidence>
<dbReference type="Gene3D" id="3.30.420.40">
    <property type="match status" value="2"/>
</dbReference>
<dbReference type="PROSITE" id="PS00432">
    <property type="entry name" value="ACTINS_2"/>
    <property type="match status" value="1"/>
</dbReference>
<dbReference type="Pfam" id="PF00022">
    <property type="entry name" value="Actin"/>
    <property type="match status" value="1"/>
</dbReference>
<organism evidence="6 7">
    <name type="scientific">Camelina sativa</name>
    <name type="common">False flax</name>
    <name type="synonym">Myagrum sativum</name>
    <dbReference type="NCBI Taxonomy" id="90675"/>
    <lineage>
        <taxon>Eukaryota</taxon>
        <taxon>Viridiplantae</taxon>
        <taxon>Streptophyta</taxon>
        <taxon>Embryophyta</taxon>
        <taxon>Tracheophyta</taxon>
        <taxon>Spermatophyta</taxon>
        <taxon>Magnoliopsida</taxon>
        <taxon>eudicotyledons</taxon>
        <taxon>Gunneridae</taxon>
        <taxon>Pentapetalae</taxon>
        <taxon>rosids</taxon>
        <taxon>malvids</taxon>
        <taxon>Brassicales</taxon>
        <taxon>Brassicaceae</taxon>
        <taxon>Camelineae</taxon>
        <taxon>Camelina</taxon>
    </lineage>
</organism>
<accession>A0ABM0YXZ3</accession>
<name>A0ABM0YXZ3_CAMSA</name>
<comment type="subcellular location">
    <subcellularLocation>
        <location evidence="1">Cytoplasm</location>
        <location evidence="1">Cytoskeleton</location>
    </subcellularLocation>
</comment>
<reference evidence="7" key="2">
    <citation type="submission" date="2025-08" db="UniProtKB">
        <authorList>
            <consortium name="RefSeq"/>
        </authorList>
    </citation>
    <scope>IDENTIFICATION</scope>
    <source>
        <tissue evidence="7">Leaf</tissue>
    </source>
</reference>
<dbReference type="SUPFAM" id="SSF53067">
    <property type="entry name" value="Actin-like ATPase domain"/>
    <property type="match status" value="1"/>
</dbReference>
<keyword evidence="4" id="KW-0547">Nucleotide-binding</keyword>
<comment type="subunit">
    <text evidence="3">Polymerization of globular actin (G-actin) leads to a structural filament (F-actin) in the form of a two-stranded helix. The binding of profilin to monomeric G-actin cause the sequestration of actin into profilactin complexes, and prevents the polymerization.</text>
</comment>
<evidence type="ECO:0000256" key="2">
    <source>
        <dbReference type="ARBA" id="ARBA00006752"/>
    </source>
</evidence>
<evidence type="ECO:0000313" key="6">
    <source>
        <dbReference type="Proteomes" id="UP000694864"/>
    </source>
</evidence>
<keyword evidence="6" id="KW-1185">Reference proteome</keyword>
<reference evidence="6" key="1">
    <citation type="journal article" date="2014" name="Nat. Commun.">
        <title>The emerging biofuel crop Camelina sativa retains a highly undifferentiated hexaploid genome structure.</title>
        <authorList>
            <person name="Kagale S."/>
            <person name="Koh C."/>
            <person name="Nixon J."/>
            <person name="Bollina V."/>
            <person name="Clarke W.E."/>
            <person name="Tuteja R."/>
            <person name="Spillane C."/>
            <person name="Robinson S.J."/>
            <person name="Links M.G."/>
            <person name="Clarke C."/>
            <person name="Higgins E.E."/>
            <person name="Huebert T."/>
            <person name="Sharpe A.G."/>
            <person name="Parkin I.A."/>
        </authorList>
    </citation>
    <scope>NUCLEOTIDE SEQUENCE [LARGE SCALE GENOMIC DNA]</scope>
    <source>
        <strain evidence="6">cv. DH55</strain>
    </source>
</reference>
<evidence type="ECO:0000256" key="1">
    <source>
        <dbReference type="ARBA" id="ARBA00004245"/>
    </source>
</evidence>
<dbReference type="InterPro" id="IPR004001">
    <property type="entry name" value="Actin_CS"/>
</dbReference>
<proteinExistence type="inferred from homology"/>
<dbReference type="InterPro" id="IPR004000">
    <property type="entry name" value="Actin"/>
</dbReference>
<dbReference type="InterPro" id="IPR043129">
    <property type="entry name" value="ATPase_NBD"/>
</dbReference>
<evidence type="ECO:0000313" key="7">
    <source>
        <dbReference type="RefSeq" id="XP_010507695.1"/>
    </source>
</evidence>
<protein>
    <submittedName>
        <fullName evidence="7">Actin-9</fullName>
    </submittedName>
</protein>
<gene>
    <name evidence="7" type="primary">LOC104784354</name>
</gene>
<dbReference type="PANTHER" id="PTHR11937">
    <property type="entry name" value="ACTIN"/>
    <property type="match status" value="1"/>
</dbReference>
<dbReference type="Proteomes" id="UP000694864">
    <property type="component" value="Chromosome 4"/>
</dbReference>
<dbReference type="RefSeq" id="XP_010507695.1">
    <property type="nucleotide sequence ID" value="XM_010509393.1"/>
</dbReference>
<evidence type="ECO:0000256" key="4">
    <source>
        <dbReference type="ARBA" id="ARBA00022741"/>
    </source>
</evidence>